<evidence type="ECO:0000313" key="3">
    <source>
        <dbReference type="Proteomes" id="UP001147653"/>
    </source>
</evidence>
<dbReference type="Pfam" id="PF01475">
    <property type="entry name" value="FUR"/>
    <property type="match status" value="1"/>
</dbReference>
<dbReference type="EMBL" id="JAPDDP010000027">
    <property type="protein sequence ID" value="MDA0181859.1"/>
    <property type="molecule type" value="Genomic_DNA"/>
</dbReference>
<dbReference type="InterPro" id="IPR036390">
    <property type="entry name" value="WH_DNA-bd_sf"/>
</dbReference>
<reference evidence="2" key="1">
    <citation type="submission" date="2022-10" db="EMBL/GenBank/DDBJ databases">
        <title>The WGS of Solirubrobacter phytolaccae KCTC 29190.</title>
        <authorList>
            <person name="Jiang Z."/>
        </authorList>
    </citation>
    <scope>NUCLEOTIDE SEQUENCE</scope>
    <source>
        <strain evidence="2">KCTC 29190</strain>
    </source>
</reference>
<feature type="binding site" evidence="1">
    <location>
        <position position="89"/>
    </location>
    <ligand>
        <name>Zn(2+)</name>
        <dbReference type="ChEBI" id="CHEBI:29105"/>
    </ligand>
</feature>
<protein>
    <submittedName>
        <fullName evidence="2">Transcriptional repressor</fullName>
    </submittedName>
</protein>
<dbReference type="GO" id="GO:0003700">
    <property type="term" value="F:DNA-binding transcription factor activity"/>
    <property type="evidence" value="ECO:0007669"/>
    <property type="project" value="InterPro"/>
</dbReference>
<comment type="cofactor">
    <cofactor evidence="1">
        <name>Zn(2+)</name>
        <dbReference type="ChEBI" id="CHEBI:29105"/>
    </cofactor>
    <text evidence="1">Binds 1 zinc ion per subunit.</text>
</comment>
<dbReference type="GO" id="GO:0046872">
    <property type="term" value="F:metal ion binding"/>
    <property type="evidence" value="ECO:0007669"/>
    <property type="project" value="UniProtKB-KW"/>
</dbReference>
<feature type="binding site" evidence="1">
    <location>
        <position position="86"/>
    </location>
    <ligand>
        <name>Zn(2+)</name>
        <dbReference type="ChEBI" id="CHEBI:29105"/>
    </ligand>
</feature>
<feature type="binding site" evidence="1">
    <location>
        <position position="126"/>
    </location>
    <ligand>
        <name>Zn(2+)</name>
        <dbReference type="ChEBI" id="CHEBI:29105"/>
    </ligand>
</feature>
<organism evidence="2 3">
    <name type="scientific">Solirubrobacter phytolaccae</name>
    <dbReference type="NCBI Taxonomy" id="1404360"/>
    <lineage>
        <taxon>Bacteria</taxon>
        <taxon>Bacillati</taxon>
        <taxon>Actinomycetota</taxon>
        <taxon>Thermoleophilia</taxon>
        <taxon>Solirubrobacterales</taxon>
        <taxon>Solirubrobacteraceae</taxon>
        <taxon>Solirubrobacter</taxon>
    </lineage>
</organism>
<dbReference type="Gene3D" id="1.10.10.10">
    <property type="entry name" value="Winged helix-like DNA-binding domain superfamily/Winged helix DNA-binding domain"/>
    <property type="match status" value="1"/>
</dbReference>
<keyword evidence="3" id="KW-1185">Reference proteome</keyword>
<dbReference type="InterPro" id="IPR002481">
    <property type="entry name" value="FUR"/>
</dbReference>
<gene>
    <name evidence="2" type="ORF">OJ997_16265</name>
</gene>
<dbReference type="InterPro" id="IPR036388">
    <property type="entry name" value="WH-like_DNA-bd_sf"/>
</dbReference>
<feature type="binding site" evidence="1">
    <location>
        <position position="129"/>
    </location>
    <ligand>
        <name>Zn(2+)</name>
        <dbReference type="ChEBI" id="CHEBI:29105"/>
    </ligand>
</feature>
<evidence type="ECO:0000256" key="1">
    <source>
        <dbReference type="PIRSR" id="PIRSR602481-1"/>
    </source>
</evidence>
<comment type="caution">
    <text evidence="2">The sequence shown here is derived from an EMBL/GenBank/DDBJ whole genome shotgun (WGS) entry which is preliminary data.</text>
</comment>
<dbReference type="SUPFAM" id="SSF46785">
    <property type="entry name" value="Winged helix' DNA-binding domain"/>
    <property type="match status" value="1"/>
</dbReference>
<dbReference type="RefSeq" id="WP_270026213.1">
    <property type="nucleotide sequence ID" value="NZ_JAPDDP010000027.1"/>
</dbReference>
<dbReference type="AlphaFoldDB" id="A0A9X3N9C5"/>
<keyword evidence="1" id="KW-0479">Metal-binding</keyword>
<accession>A0A9X3N9C5</accession>
<evidence type="ECO:0000313" key="2">
    <source>
        <dbReference type="EMBL" id="MDA0181859.1"/>
    </source>
</evidence>
<dbReference type="Proteomes" id="UP001147653">
    <property type="component" value="Unassembled WGS sequence"/>
</dbReference>
<sequence>MTEAALLTTVRAHGLRVSAARRHVLGRLLAAEQPLTAEELAGGGDVASVYRNLHALETIGVVRHVHLGHGPGRYALSTRAAGWVTCELCGRSTPLSADALSRIRAAVFDVAGVDARFDHFPIVGRCAKCI</sequence>
<name>A0A9X3N9C5_9ACTN</name>
<proteinExistence type="predicted"/>
<keyword evidence="1" id="KW-0862">Zinc</keyword>